<keyword evidence="3" id="KW-1185">Reference proteome</keyword>
<feature type="region of interest" description="Disordered" evidence="1">
    <location>
        <begin position="1"/>
        <end position="35"/>
    </location>
</feature>
<reference evidence="2" key="1">
    <citation type="submission" date="2024-02" db="EMBL/GenBank/DDBJ databases">
        <authorList>
            <consortium name="ELIXIR-Norway"/>
            <consortium name="Elixir Norway"/>
        </authorList>
    </citation>
    <scope>NUCLEOTIDE SEQUENCE</scope>
</reference>
<dbReference type="EMBL" id="OZ019903">
    <property type="protein sequence ID" value="CAK9197860.1"/>
    <property type="molecule type" value="Genomic_DNA"/>
</dbReference>
<proteinExistence type="predicted"/>
<name>A0ABP0TJ54_9BRYO</name>
<evidence type="ECO:0000256" key="1">
    <source>
        <dbReference type="SAM" id="MobiDB-lite"/>
    </source>
</evidence>
<sequence>MEPILPVLDTTETTDSRVPTGTNFTGSGHGEKADSRIRNRTGFELCYKTWFGWNLNYASGRNFEPCTSPNNNAVPDFVE</sequence>
<evidence type="ECO:0000313" key="2">
    <source>
        <dbReference type="EMBL" id="CAK9197860.1"/>
    </source>
</evidence>
<protein>
    <submittedName>
        <fullName evidence="2">Uncharacterized protein</fullName>
    </submittedName>
</protein>
<gene>
    <name evidence="2" type="ORF">CSSPTR1EN2_LOCUS4185</name>
</gene>
<evidence type="ECO:0000313" key="3">
    <source>
        <dbReference type="Proteomes" id="UP001497512"/>
    </source>
</evidence>
<dbReference type="Proteomes" id="UP001497512">
    <property type="component" value="Chromosome 11"/>
</dbReference>
<accession>A0ABP0TJ54</accession>
<organism evidence="2 3">
    <name type="scientific">Sphagnum troendelagicum</name>
    <dbReference type="NCBI Taxonomy" id="128251"/>
    <lineage>
        <taxon>Eukaryota</taxon>
        <taxon>Viridiplantae</taxon>
        <taxon>Streptophyta</taxon>
        <taxon>Embryophyta</taxon>
        <taxon>Bryophyta</taxon>
        <taxon>Sphagnophytina</taxon>
        <taxon>Sphagnopsida</taxon>
        <taxon>Sphagnales</taxon>
        <taxon>Sphagnaceae</taxon>
        <taxon>Sphagnum</taxon>
    </lineage>
</organism>
<feature type="compositionally biased region" description="Polar residues" evidence="1">
    <location>
        <begin position="10"/>
        <end position="26"/>
    </location>
</feature>